<dbReference type="RefSeq" id="WP_045445221.1">
    <property type="nucleotide sequence ID" value="NZ_BBIO01000006.1"/>
</dbReference>
<dbReference type="Gene3D" id="1.10.12.10">
    <property type="entry name" value="Lyase 2-enoyl-coa Hydratase, Chain A, domain 2"/>
    <property type="match status" value="1"/>
</dbReference>
<evidence type="ECO:0000313" key="5">
    <source>
        <dbReference type="EMBL" id="GAK44999.1"/>
    </source>
</evidence>
<dbReference type="PANTHER" id="PTHR43684:SF1">
    <property type="entry name" value="ENOYL-COA DELTA ISOMERASE 2"/>
    <property type="match status" value="1"/>
</dbReference>
<comment type="caution">
    <text evidence="5">The sequence shown here is derived from an EMBL/GenBank/DDBJ whole genome shotgun (WGS) entry which is preliminary data.</text>
</comment>
<dbReference type="eggNOG" id="COG1024">
    <property type="taxonomic scope" value="Bacteria"/>
</dbReference>
<dbReference type="SUPFAM" id="SSF52096">
    <property type="entry name" value="ClpP/crotonase"/>
    <property type="match status" value="1"/>
</dbReference>
<evidence type="ECO:0000256" key="4">
    <source>
        <dbReference type="ARBA" id="ARBA00023235"/>
    </source>
</evidence>
<protein>
    <submittedName>
        <fullName evidence="5">Enoyl-CoA hydratase/isomerase</fullName>
    </submittedName>
</protein>
<dbReference type="AlphaFoldDB" id="A0A081BAD1"/>
<gene>
    <name evidence="5" type="ORF">M2A_1498</name>
</gene>
<dbReference type="InterPro" id="IPR029045">
    <property type="entry name" value="ClpP/crotonase-like_dom_sf"/>
</dbReference>
<dbReference type="GO" id="GO:0004165">
    <property type="term" value="F:delta(3)-delta(2)-enoyl-CoA isomerase activity"/>
    <property type="evidence" value="ECO:0007669"/>
    <property type="project" value="UniProtKB-ARBA"/>
</dbReference>
<comment type="subcellular location">
    <subcellularLocation>
        <location evidence="1">Peroxisome</location>
    </subcellularLocation>
</comment>
<dbReference type="Pfam" id="PF00378">
    <property type="entry name" value="ECH_1"/>
    <property type="match status" value="1"/>
</dbReference>
<dbReference type="InterPro" id="IPR001753">
    <property type="entry name" value="Enoyl-CoA_hydra/iso"/>
</dbReference>
<keyword evidence="6" id="KW-1185">Reference proteome</keyword>
<reference evidence="5 6" key="1">
    <citation type="submission" date="2014-07" db="EMBL/GenBank/DDBJ databases">
        <title>Tepidicaulis marinum gen. nov., sp. nov., a novel marine bacterium denitrifying nitrate to nitrous oxide strictly under microaerobic conditions.</title>
        <authorList>
            <person name="Takeuchi M."/>
            <person name="Yamagishi T."/>
            <person name="Kamagata Y."/>
            <person name="Oshima K."/>
            <person name="Hattori M."/>
            <person name="Katayama T."/>
            <person name="Hanada S."/>
            <person name="Tamaki H."/>
            <person name="Marumo K."/>
            <person name="Maeda H."/>
            <person name="Nedachi M."/>
            <person name="Iwasaki W."/>
            <person name="Suwa Y."/>
            <person name="Sakata S."/>
        </authorList>
    </citation>
    <scope>NUCLEOTIDE SEQUENCE [LARGE SCALE GENOMIC DNA]</scope>
    <source>
        <strain evidence="5 6">MA2</strain>
    </source>
</reference>
<dbReference type="CDD" id="cd06558">
    <property type="entry name" value="crotonase-like"/>
    <property type="match status" value="1"/>
</dbReference>
<name>A0A081BAD1_9HYPH</name>
<accession>A0A081BAD1</accession>
<evidence type="ECO:0000256" key="3">
    <source>
        <dbReference type="ARBA" id="ARBA00023140"/>
    </source>
</evidence>
<evidence type="ECO:0000313" key="6">
    <source>
        <dbReference type="Proteomes" id="UP000028702"/>
    </source>
</evidence>
<comment type="similarity">
    <text evidence="2">Belongs to the enoyl-CoA hydratase/isomerase family.</text>
</comment>
<dbReference type="PANTHER" id="PTHR43684">
    <property type="match status" value="1"/>
</dbReference>
<sequence length="260" mass="26971">MTQACEHLSQELSDGILTLTFNRPEKKNALTQAMYGAAADAINAAQDDKNVRVILLTGAGDAFTAGNDIADFAGAGSAPRDGEPPVARYLKAILYCEKPLIAAVNGLAIGVGVTMLLHCDLVYAGEAATFQTPFVNLGLVPEAASSLLLPRAIGTQKANEMFLLGRKVGAEEAERIGLVAATVPDAELMKTARAAASALAAKAPGAVKATKKLARGELAEIAARMDGESKIFGAQLQTAEFAEAALAFAEKRAPDFTKVA</sequence>
<keyword evidence="4 5" id="KW-0413">Isomerase</keyword>
<dbReference type="InterPro" id="IPR051053">
    <property type="entry name" value="ECH/Chromodomain_protein"/>
</dbReference>
<dbReference type="Gene3D" id="3.90.226.10">
    <property type="entry name" value="2-enoyl-CoA Hydratase, Chain A, domain 1"/>
    <property type="match status" value="1"/>
</dbReference>
<organism evidence="5 6">
    <name type="scientific">Tepidicaulis marinus</name>
    <dbReference type="NCBI Taxonomy" id="1333998"/>
    <lineage>
        <taxon>Bacteria</taxon>
        <taxon>Pseudomonadati</taxon>
        <taxon>Pseudomonadota</taxon>
        <taxon>Alphaproteobacteria</taxon>
        <taxon>Hyphomicrobiales</taxon>
        <taxon>Parvibaculaceae</taxon>
        <taxon>Tepidicaulis</taxon>
    </lineage>
</organism>
<dbReference type="EMBL" id="BBIO01000006">
    <property type="protein sequence ID" value="GAK44999.1"/>
    <property type="molecule type" value="Genomic_DNA"/>
</dbReference>
<evidence type="ECO:0000256" key="1">
    <source>
        <dbReference type="ARBA" id="ARBA00004275"/>
    </source>
</evidence>
<dbReference type="STRING" id="1333998.M2A_1498"/>
<evidence type="ECO:0000256" key="2">
    <source>
        <dbReference type="ARBA" id="ARBA00005254"/>
    </source>
</evidence>
<proteinExistence type="inferred from homology"/>
<dbReference type="InterPro" id="IPR014748">
    <property type="entry name" value="Enoyl-CoA_hydra_C"/>
</dbReference>
<keyword evidence="3" id="KW-0576">Peroxisome</keyword>
<dbReference type="Proteomes" id="UP000028702">
    <property type="component" value="Unassembled WGS sequence"/>
</dbReference>